<dbReference type="Gene3D" id="4.10.950.10">
    <property type="entry name" value="Ribosomal protein L2, domain 3"/>
    <property type="match status" value="1"/>
</dbReference>
<evidence type="ECO:0000256" key="1">
    <source>
        <dbReference type="ARBA" id="ARBA00005636"/>
    </source>
</evidence>
<dbReference type="OrthoDB" id="5290260at2"/>
<dbReference type="SUPFAM" id="SSF50104">
    <property type="entry name" value="Translation proteins SH3-like domain"/>
    <property type="match status" value="1"/>
</dbReference>
<evidence type="ECO:0000256" key="6">
    <source>
        <dbReference type="SAM" id="MobiDB-lite"/>
    </source>
</evidence>
<dbReference type="SMART" id="SM01383">
    <property type="entry name" value="Ribosomal_L2"/>
    <property type="match status" value="1"/>
</dbReference>
<dbReference type="PANTHER" id="PTHR13691">
    <property type="entry name" value="RIBOSOMAL PROTEIN L2"/>
    <property type="match status" value="1"/>
</dbReference>
<dbReference type="GO" id="GO:0002181">
    <property type="term" value="P:cytoplasmic translation"/>
    <property type="evidence" value="ECO:0007669"/>
    <property type="project" value="TreeGrafter"/>
</dbReference>
<dbReference type="GO" id="GO:0019843">
    <property type="term" value="F:rRNA binding"/>
    <property type="evidence" value="ECO:0007669"/>
    <property type="project" value="UniProtKB-UniRule"/>
</dbReference>
<evidence type="ECO:0000313" key="10">
    <source>
        <dbReference type="Proteomes" id="UP000192907"/>
    </source>
</evidence>
<dbReference type="AlphaFoldDB" id="A0A1Y6B339"/>
<dbReference type="InterPro" id="IPR022669">
    <property type="entry name" value="Ribosomal_uL2_C"/>
</dbReference>
<dbReference type="GO" id="GO:0003735">
    <property type="term" value="F:structural constituent of ribosome"/>
    <property type="evidence" value="ECO:0007669"/>
    <property type="project" value="InterPro"/>
</dbReference>
<comment type="subunit">
    <text evidence="5">Part of the 50S ribosomal subunit. Forms a bridge to the 30S subunit in the 70S ribosome.</text>
</comment>
<keyword evidence="10" id="KW-1185">Reference proteome</keyword>
<feature type="domain" description="Large ribosomal subunit protein uL2 RNA-binding" evidence="8">
    <location>
        <begin position="42"/>
        <end position="118"/>
    </location>
</feature>
<name>A0A1Y6B339_9BACT</name>
<keyword evidence="2 5" id="KW-0689">Ribosomal protein</keyword>
<dbReference type="FunFam" id="4.10.950.10:FF:000001">
    <property type="entry name" value="50S ribosomal protein L2"/>
    <property type="match status" value="1"/>
</dbReference>
<organism evidence="9 10">
    <name type="scientific">Pseudobacteriovorax antillogorgiicola</name>
    <dbReference type="NCBI Taxonomy" id="1513793"/>
    <lineage>
        <taxon>Bacteria</taxon>
        <taxon>Pseudomonadati</taxon>
        <taxon>Bdellovibrionota</taxon>
        <taxon>Oligoflexia</taxon>
        <taxon>Oligoflexales</taxon>
        <taxon>Pseudobacteriovoracaceae</taxon>
        <taxon>Pseudobacteriovorax</taxon>
    </lineage>
</organism>
<dbReference type="Proteomes" id="UP000192907">
    <property type="component" value="Unassembled WGS sequence"/>
</dbReference>
<dbReference type="GO" id="GO:0015934">
    <property type="term" value="C:large ribosomal subunit"/>
    <property type="evidence" value="ECO:0007669"/>
    <property type="project" value="InterPro"/>
</dbReference>
<keyword evidence="5" id="KW-0694">RNA-binding</keyword>
<dbReference type="InterPro" id="IPR022666">
    <property type="entry name" value="Ribosomal_uL2_RNA-bd_dom"/>
</dbReference>
<proteinExistence type="inferred from homology"/>
<dbReference type="InterPro" id="IPR012340">
    <property type="entry name" value="NA-bd_OB-fold"/>
</dbReference>
<sequence>MAIKQFKPTSPSRRGASVVSYRDLDKVAPFGPLTVAKSRNGGRNNTGRITVRHKGGGARQHYRMIDFKRNKIDIPGKVEYIEYDPNRTAFIARILFVDGERRYILAPDGLKKGDQVITSEKVDVKPGNATALKNLPLGTVVHNIEMKAGKGGQMARSAGSSAQLVGRVDGYAQLKLPSGEMRRVREECYATVGSVSNSDHFNIDLGKAGRKRWKGVRPTVRGVAMNPVDHPHGGGEGRTSGGRHPVSPWAVPTKGHKTRRNKRTDKDIIRRRKKK</sequence>
<dbReference type="InterPro" id="IPR002171">
    <property type="entry name" value="Ribosomal_uL2"/>
</dbReference>
<dbReference type="PIRSF" id="PIRSF002158">
    <property type="entry name" value="Ribosomal_L2"/>
    <property type="match status" value="1"/>
</dbReference>
<dbReference type="RefSeq" id="WP_132314660.1">
    <property type="nucleotide sequence ID" value="NZ_FWZT01000001.1"/>
</dbReference>
<keyword evidence="5" id="KW-0699">rRNA-binding</keyword>
<evidence type="ECO:0000256" key="2">
    <source>
        <dbReference type="ARBA" id="ARBA00022980"/>
    </source>
</evidence>
<dbReference type="Gene3D" id="2.30.30.30">
    <property type="match status" value="1"/>
</dbReference>
<dbReference type="FunFam" id="2.30.30.30:FF:000001">
    <property type="entry name" value="50S ribosomal protein L2"/>
    <property type="match status" value="1"/>
</dbReference>
<accession>A0A1Y6B339</accession>
<dbReference type="InterPro" id="IPR022671">
    <property type="entry name" value="Ribosomal_uL2_CS"/>
</dbReference>
<dbReference type="NCBIfam" id="TIGR01171">
    <property type="entry name" value="rplB_bact"/>
    <property type="match status" value="1"/>
</dbReference>
<dbReference type="Gene3D" id="2.40.50.140">
    <property type="entry name" value="Nucleic acid-binding proteins"/>
    <property type="match status" value="1"/>
</dbReference>
<feature type="domain" description="Large ribosomal subunit protein uL2 C-terminal" evidence="7">
    <location>
        <begin position="124"/>
        <end position="252"/>
    </location>
</feature>
<feature type="region of interest" description="Disordered" evidence="6">
    <location>
        <begin position="223"/>
        <end position="275"/>
    </location>
</feature>
<evidence type="ECO:0000256" key="3">
    <source>
        <dbReference type="ARBA" id="ARBA00023274"/>
    </source>
</evidence>
<dbReference type="FunFam" id="2.40.50.140:FF:000003">
    <property type="entry name" value="50S ribosomal protein L2"/>
    <property type="match status" value="1"/>
</dbReference>
<dbReference type="InterPro" id="IPR014722">
    <property type="entry name" value="Rib_uL2_dom2"/>
</dbReference>
<dbReference type="InterPro" id="IPR008991">
    <property type="entry name" value="Translation_prot_SH3-like_sf"/>
</dbReference>
<dbReference type="Pfam" id="PF00181">
    <property type="entry name" value="Ribosomal_L2_N"/>
    <property type="match status" value="1"/>
</dbReference>
<evidence type="ECO:0000256" key="4">
    <source>
        <dbReference type="ARBA" id="ARBA00035242"/>
    </source>
</evidence>
<gene>
    <name evidence="5" type="primary">rplB</name>
    <name evidence="9" type="ORF">SAMN06296036_101211</name>
</gene>
<dbReference type="SUPFAM" id="SSF50249">
    <property type="entry name" value="Nucleic acid-binding proteins"/>
    <property type="match status" value="1"/>
</dbReference>
<comment type="function">
    <text evidence="5">One of the primary rRNA binding proteins. Required for association of the 30S and 50S subunits to form the 70S ribosome, for tRNA binding and peptide bond formation. It has been suggested to have peptidyltransferase activity; this is somewhat controversial. Makes several contacts with the 16S rRNA in the 70S ribosome.</text>
</comment>
<dbReference type="Pfam" id="PF03947">
    <property type="entry name" value="Ribosomal_L2_C"/>
    <property type="match status" value="1"/>
</dbReference>
<dbReference type="HAMAP" id="MF_01320_B">
    <property type="entry name" value="Ribosomal_uL2_B"/>
    <property type="match status" value="1"/>
</dbReference>
<evidence type="ECO:0000313" key="9">
    <source>
        <dbReference type="EMBL" id="SME88966.1"/>
    </source>
</evidence>
<dbReference type="STRING" id="1513793.SAMN06296036_101211"/>
<feature type="compositionally biased region" description="Basic residues" evidence="6">
    <location>
        <begin position="254"/>
        <end position="275"/>
    </location>
</feature>
<evidence type="ECO:0000259" key="8">
    <source>
        <dbReference type="SMART" id="SM01383"/>
    </source>
</evidence>
<dbReference type="SMART" id="SM01382">
    <property type="entry name" value="Ribosomal_L2_C"/>
    <property type="match status" value="1"/>
</dbReference>
<dbReference type="InterPro" id="IPR005880">
    <property type="entry name" value="Ribosomal_uL2_bac/org-type"/>
</dbReference>
<dbReference type="InterPro" id="IPR014726">
    <property type="entry name" value="Ribosomal_uL2_dom3"/>
</dbReference>
<dbReference type="GO" id="GO:0016740">
    <property type="term" value="F:transferase activity"/>
    <property type="evidence" value="ECO:0007669"/>
    <property type="project" value="InterPro"/>
</dbReference>
<reference evidence="10" key="1">
    <citation type="submission" date="2017-04" db="EMBL/GenBank/DDBJ databases">
        <authorList>
            <person name="Varghese N."/>
            <person name="Submissions S."/>
        </authorList>
    </citation>
    <scope>NUCLEOTIDE SEQUENCE [LARGE SCALE GENOMIC DNA]</scope>
    <source>
        <strain evidence="10">RKEM611</strain>
    </source>
</reference>
<dbReference type="PROSITE" id="PS00467">
    <property type="entry name" value="RIBOSOMAL_L2"/>
    <property type="match status" value="1"/>
</dbReference>
<evidence type="ECO:0000259" key="7">
    <source>
        <dbReference type="SMART" id="SM01382"/>
    </source>
</evidence>
<dbReference type="PANTHER" id="PTHR13691:SF5">
    <property type="entry name" value="LARGE RIBOSOMAL SUBUNIT PROTEIN UL2M"/>
    <property type="match status" value="1"/>
</dbReference>
<dbReference type="EMBL" id="FWZT01000001">
    <property type="protein sequence ID" value="SME88966.1"/>
    <property type="molecule type" value="Genomic_DNA"/>
</dbReference>
<protein>
    <recommendedName>
        <fullName evidence="4 5">Large ribosomal subunit protein uL2</fullName>
    </recommendedName>
</protein>
<comment type="similarity">
    <text evidence="1 5">Belongs to the universal ribosomal protein uL2 family.</text>
</comment>
<keyword evidence="3 5" id="KW-0687">Ribonucleoprotein</keyword>
<evidence type="ECO:0000256" key="5">
    <source>
        <dbReference type="HAMAP-Rule" id="MF_01320"/>
    </source>
</evidence>